<dbReference type="PANTHER" id="PTHR11587">
    <property type="entry name" value="ARGININOSUCCINATE SYNTHASE"/>
    <property type="match status" value="1"/>
</dbReference>
<dbReference type="SUPFAM" id="SSF69864">
    <property type="entry name" value="Argininosuccinate synthetase, C-terminal domain"/>
    <property type="match status" value="1"/>
</dbReference>
<dbReference type="GO" id="GO:0005524">
    <property type="term" value="F:ATP binding"/>
    <property type="evidence" value="ECO:0007669"/>
    <property type="project" value="UniProtKB-UniRule"/>
</dbReference>
<feature type="binding site" evidence="10">
    <location>
        <position position="175"/>
    </location>
    <ligand>
        <name>L-citrulline</name>
        <dbReference type="ChEBI" id="CHEBI:57743"/>
    </ligand>
</feature>
<feature type="binding site" evidence="10">
    <location>
        <position position="117"/>
    </location>
    <ligand>
        <name>ATP</name>
        <dbReference type="ChEBI" id="CHEBI:30616"/>
    </ligand>
</feature>
<dbReference type="InterPro" id="IPR048267">
    <property type="entry name" value="Arginosuc_syn_N"/>
</dbReference>
<evidence type="ECO:0000256" key="9">
    <source>
        <dbReference type="ARBA" id="ARBA00022840"/>
    </source>
</evidence>
<dbReference type="GO" id="GO:0005737">
    <property type="term" value="C:cytoplasm"/>
    <property type="evidence" value="ECO:0007669"/>
    <property type="project" value="UniProtKB-SubCell"/>
</dbReference>
<evidence type="ECO:0000256" key="8">
    <source>
        <dbReference type="ARBA" id="ARBA00022741"/>
    </source>
</evidence>
<dbReference type="PROSITE" id="PS00564">
    <property type="entry name" value="ARGININOSUCCIN_SYN_1"/>
    <property type="match status" value="1"/>
</dbReference>
<dbReference type="GeneID" id="66721462"/>
<dbReference type="PROSITE" id="PS00565">
    <property type="entry name" value="ARGININOSUCCIN_SYN_2"/>
    <property type="match status" value="1"/>
</dbReference>
<dbReference type="Proteomes" id="UP000215506">
    <property type="component" value="Unassembled WGS sequence"/>
</dbReference>
<keyword evidence="5 10" id="KW-0055">Arginine biosynthesis</keyword>
<dbReference type="InterPro" id="IPR023434">
    <property type="entry name" value="Arginosuc_synth_type_1_subfam"/>
</dbReference>
<dbReference type="AlphaFoldDB" id="A0A231H5Z8"/>
<feature type="binding site" evidence="10">
    <location>
        <position position="260"/>
    </location>
    <ligand>
        <name>L-citrulline</name>
        <dbReference type="ChEBI" id="CHEBI:57743"/>
    </ligand>
</feature>
<comment type="subunit">
    <text evidence="2 10">Homotetramer.</text>
</comment>
<evidence type="ECO:0000256" key="10">
    <source>
        <dbReference type="HAMAP-Rule" id="MF_00005"/>
    </source>
</evidence>
<accession>A0A231H5Z8</accession>
<reference evidence="13 14" key="1">
    <citation type="submission" date="2017-07" db="EMBL/GenBank/DDBJ databases">
        <title>First draft Genome Sequence of Nocardia cerradoensis isolated from human infection.</title>
        <authorList>
            <person name="Carrasco G."/>
        </authorList>
    </citation>
    <scope>NUCLEOTIDE SEQUENCE [LARGE SCALE GENOMIC DNA]</scope>
    <source>
        <strain evidence="13 14">CNM20130759</strain>
    </source>
</reference>
<keyword evidence="6 10" id="KW-0436">Ligase</keyword>
<dbReference type="InterPro" id="IPR024074">
    <property type="entry name" value="AS_cat/multimer_dom_body"/>
</dbReference>
<evidence type="ECO:0000256" key="3">
    <source>
        <dbReference type="ARBA" id="ARBA00012286"/>
    </source>
</evidence>
<dbReference type="Gene3D" id="1.20.5.470">
    <property type="entry name" value="Single helix bin"/>
    <property type="match status" value="1"/>
</dbReference>
<feature type="binding site" evidence="10">
    <location>
        <position position="87"/>
    </location>
    <ligand>
        <name>L-citrulline</name>
        <dbReference type="ChEBI" id="CHEBI:57743"/>
    </ligand>
</feature>
<dbReference type="EC" id="6.3.4.5" evidence="3 10"/>
<comment type="caution">
    <text evidence="10">Lacks conserved residue(s) required for the propagation of feature annotation.</text>
</comment>
<dbReference type="CDD" id="cd01999">
    <property type="entry name" value="ASS"/>
    <property type="match status" value="1"/>
</dbReference>
<proteinExistence type="inferred from homology"/>
<dbReference type="NCBIfam" id="NF001770">
    <property type="entry name" value="PRK00509.1"/>
    <property type="match status" value="1"/>
</dbReference>
<dbReference type="InterPro" id="IPR014729">
    <property type="entry name" value="Rossmann-like_a/b/a_fold"/>
</dbReference>
<evidence type="ECO:0000313" key="14">
    <source>
        <dbReference type="Proteomes" id="UP000215506"/>
    </source>
</evidence>
<organism evidence="13 14">
    <name type="scientific">Nocardia cerradoensis</name>
    <dbReference type="NCBI Taxonomy" id="85688"/>
    <lineage>
        <taxon>Bacteria</taxon>
        <taxon>Bacillati</taxon>
        <taxon>Actinomycetota</taxon>
        <taxon>Actinomycetes</taxon>
        <taxon>Mycobacteriales</taxon>
        <taxon>Nocardiaceae</taxon>
        <taxon>Nocardia</taxon>
    </lineage>
</organism>
<keyword evidence="14" id="KW-1185">Reference proteome</keyword>
<dbReference type="GO" id="GO:0006526">
    <property type="term" value="P:L-arginine biosynthetic process"/>
    <property type="evidence" value="ECO:0007669"/>
    <property type="project" value="UniProtKB-UniRule"/>
</dbReference>
<evidence type="ECO:0000256" key="1">
    <source>
        <dbReference type="ARBA" id="ARBA00004967"/>
    </source>
</evidence>
<comment type="similarity">
    <text evidence="10">Belongs to the argininosuccinate synthase family. Type 1 subfamily.</text>
</comment>
<dbReference type="RefSeq" id="WP_030518242.1">
    <property type="nucleotide sequence ID" value="NZ_JAAXOR010000002.1"/>
</dbReference>
<dbReference type="GO" id="GO:0000050">
    <property type="term" value="P:urea cycle"/>
    <property type="evidence" value="ECO:0007669"/>
    <property type="project" value="TreeGrafter"/>
</dbReference>
<dbReference type="InterPro" id="IPR001518">
    <property type="entry name" value="Arginosuc_synth"/>
</dbReference>
<evidence type="ECO:0000256" key="5">
    <source>
        <dbReference type="ARBA" id="ARBA00022571"/>
    </source>
</evidence>
<feature type="binding site" evidence="10">
    <location>
        <begin position="8"/>
        <end position="16"/>
    </location>
    <ligand>
        <name>ATP</name>
        <dbReference type="ChEBI" id="CHEBI:30616"/>
    </ligand>
</feature>
<evidence type="ECO:0000256" key="7">
    <source>
        <dbReference type="ARBA" id="ARBA00022605"/>
    </source>
</evidence>
<feature type="binding site" evidence="10">
    <location>
        <position position="123"/>
    </location>
    <ligand>
        <name>L-citrulline</name>
        <dbReference type="ChEBI" id="CHEBI:57743"/>
    </ligand>
</feature>
<feature type="domain" description="Arginosuccinate synthase-like N-terminal" evidence="11">
    <location>
        <begin position="4"/>
        <end position="165"/>
    </location>
</feature>
<dbReference type="Gene3D" id="3.90.1260.10">
    <property type="entry name" value="Argininosuccinate synthetase, chain A, domain 2"/>
    <property type="match status" value="1"/>
</dbReference>
<comment type="caution">
    <text evidence="13">The sequence shown here is derived from an EMBL/GenBank/DDBJ whole genome shotgun (WGS) entry which is preliminary data.</text>
</comment>
<feature type="binding site" evidence="10">
    <location>
        <position position="119"/>
    </location>
    <ligand>
        <name>L-aspartate</name>
        <dbReference type="ChEBI" id="CHEBI:29991"/>
    </ligand>
</feature>
<feature type="binding site" evidence="10">
    <location>
        <position position="124"/>
    </location>
    <ligand>
        <name>L-aspartate</name>
        <dbReference type="ChEBI" id="CHEBI:29991"/>
    </ligand>
</feature>
<feature type="binding site" evidence="10">
    <location>
        <position position="272"/>
    </location>
    <ligand>
        <name>L-citrulline</name>
        <dbReference type="ChEBI" id="CHEBI:57743"/>
    </ligand>
</feature>
<sequence length="400" mass="43880">MADRVVLAYSGGLDTSVAISWIGKETGAEVVAVAIDLGQGGEDMNVVRQRALDCGAVEAIVVDARDEFADEYCLPTVQANALYMGRYPLVSAISRPLIVKHLVEAAEYHGATTVAHGCTGKGNDQVRFEVGIGALAPDLNVIAPVRDYAWTREKAIAFAEENALPITVSKKSPFSIDQNLWGRAVETGFLEDLWNAPTKDVYDYTVDPTVNFEAPDELIVTFDKGVPIAIDGRPVSVLEAITELNKRAGRQGVGRLDMVEDRLVGIKSREIYEAPGAIALITAHQELEAVTVERELGRYKRQVEQRWGELVYDGLWFSPLKRALDAFVRDTQQHVSGEVRMVLHGGNVVVNGRRSEESLYDFNLATYDEGDSFDQSLAKGFVQIHGLSSKVAARRDLSKK</sequence>
<dbReference type="EMBL" id="NGAF01000007">
    <property type="protein sequence ID" value="OXR44309.1"/>
    <property type="molecule type" value="Genomic_DNA"/>
</dbReference>
<comment type="subcellular location">
    <subcellularLocation>
        <location evidence="10">Cytoplasm</location>
    </subcellularLocation>
</comment>
<dbReference type="Gene3D" id="3.40.50.620">
    <property type="entry name" value="HUPs"/>
    <property type="match status" value="1"/>
</dbReference>
<keyword evidence="9 10" id="KW-0067">ATP-binding</keyword>
<evidence type="ECO:0000256" key="6">
    <source>
        <dbReference type="ARBA" id="ARBA00022598"/>
    </source>
</evidence>
<dbReference type="PANTHER" id="PTHR11587:SF2">
    <property type="entry name" value="ARGININOSUCCINATE SYNTHASE"/>
    <property type="match status" value="1"/>
</dbReference>
<keyword evidence="4 10" id="KW-0963">Cytoplasm</keyword>
<dbReference type="HAMAP" id="MF_00005">
    <property type="entry name" value="Arg_succ_synth_type1"/>
    <property type="match status" value="1"/>
</dbReference>
<dbReference type="InterPro" id="IPR048268">
    <property type="entry name" value="Arginosuc_syn_C"/>
</dbReference>
<gene>
    <name evidence="10 13" type="primary">argG</name>
    <name evidence="13" type="ORF">B7C42_03870</name>
</gene>
<dbReference type="Pfam" id="PF20979">
    <property type="entry name" value="Arginosuc_syn_C"/>
    <property type="match status" value="1"/>
</dbReference>
<keyword evidence="7 10" id="KW-0028">Amino-acid biosynthesis</keyword>
<dbReference type="FunFam" id="3.40.50.620:FF:000038">
    <property type="entry name" value="Argininosuccinate synthase"/>
    <property type="match status" value="1"/>
</dbReference>
<dbReference type="FunFam" id="3.90.1260.10:FF:000007">
    <property type="entry name" value="Argininosuccinate synthase"/>
    <property type="match status" value="1"/>
</dbReference>
<dbReference type="GO" id="GO:0000053">
    <property type="term" value="P:argininosuccinate metabolic process"/>
    <property type="evidence" value="ECO:0007669"/>
    <property type="project" value="TreeGrafter"/>
</dbReference>
<name>A0A231H5Z8_9NOCA</name>
<protein>
    <recommendedName>
        <fullName evidence="3 10">Argininosuccinate synthase</fullName>
        <ecNumber evidence="3 10">6.3.4.5</ecNumber>
    </recommendedName>
    <alternativeName>
        <fullName evidence="10">Citrulline--aspartate ligase</fullName>
    </alternativeName>
</protein>
<feature type="binding site" evidence="10">
    <location>
        <position position="123"/>
    </location>
    <ligand>
        <name>L-aspartate</name>
        <dbReference type="ChEBI" id="CHEBI:29991"/>
    </ligand>
</feature>
<evidence type="ECO:0000259" key="11">
    <source>
        <dbReference type="Pfam" id="PF00764"/>
    </source>
</evidence>
<dbReference type="UniPathway" id="UPA00068">
    <property type="reaction ID" value="UER00113"/>
</dbReference>
<dbReference type="GO" id="GO:0004055">
    <property type="term" value="F:argininosuccinate synthase activity"/>
    <property type="evidence" value="ECO:0007669"/>
    <property type="project" value="UniProtKB-UniRule"/>
</dbReference>
<evidence type="ECO:0000256" key="4">
    <source>
        <dbReference type="ARBA" id="ARBA00022490"/>
    </source>
</evidence>
<feature type="domain" description="Arginosuccinate synthase C-terminal" evidence="12">
    <location>
        <begin position="174"/>
        <end position="391"/>
    </location>
</feature>
<keyword evidence="8 10" id="KW-0547">Nucleotide-binding</keyword>
<dbReference type="SUPFAM" id="SSF52402">
    <property type="entry name" value="Adenine nucleotide alpha hydrolases-like"/>
    <property type="match status" value="1"/>
</dbReference>
<evidence type="ECO:0000259" key="12">
    <source>
        <dbReference type="Pfam" id="PF20979"/>
    </source>
</evidence>
<evidence type="ECO:0000256" key="2">
    <source>
        <dbReference type="ARBA" id="ARBA00011881"/>
    </source>
</evidence>
<evidence type="ECO:0000313" key="13">
    <source>
        <dbReference type="EMBL" id="OXR44309.1"/>
    </source>
</evidence>
<comment type="pathway">
    <text evidence="1 10">Amino-acid biosynthesis; L-arginine biosynthesis; L-arginine from L-ornithine and carbamoyl phosphate: step 2/3.</text>
</comment>
<comment type="catalytic activity">
    <reaction evidence="10">
        <text>L-citrulline + L-aspartate + ATP = 2-(N(omega)-L-arginino)succinate + AMP + diphosphate + H(+)</text>
        <dbReference type="Rhea" id="RHEA:10932"/>
        <dbReference type="ChEBI" id="CHEBI:15378"/>
        <dbReference type="ChEBI" id="CHEBI:29991"/>
        <dbReference type="ChEBI" id="CHEBI:30616"/>
        <dbReference type="ChEBI" id="CHEBI:33019"/>
        <dbReference type="ChEBI" id="CHEBI:57472"/>
        <dbReference type="ChEBI" id="CHEBI:57743"/>
        <dbReference type="ChEBI" id="CHEBI:456215"/>
        <dbReference type="EC" id="6.3.4.5"/>
    </reaction>
</comment>
<dbReference type="InterPro" id="IPR018223">
    <property type="entry name" value="Arginosuc_synth_CS"/>
</dbReference>
<dbReference type="NCBIfam" id="TIGR00032">
    <property type="entry name" value="argG"/>
    <property type="match status" value="1"/>
</dbReference>
<dbReference type="Pfam" id="PF00764">
    <property type="entry name" value="Arginosuc_synth"/>
    <property type="match status" value="1"/>
</dbReference>
<feature type="binding site" evidence="10">
    <location>
        <position position="127"/>
    </location>
    <ligand>
        <name>L-citrulline</name>
        <dbReference type="ChEBI" id="CHEBI:57743"/>
    </ligand>
</feature>